<dbReference type="Proteomes" id="UP001403385">
    <property type="component" value="Unassembled WGS sequence"/>
</dbReference>
<dbReference type="Pfam" id="PF02517">
    <property type="entry name" value="Rce1-like"/>
    <property type="match status" value="1"/>
</dbReference>
<sequence>MKTNKLTADIREIAYFLKRHLREDFQIYSYALIGIFLGICISVNYLLDFEDSILDRYKSSSQGIFFYFLFYAFPYYTAVFILQYFNKSETYLHKTEYWTKSLVCLLLLAMSSAIYPHESLLASLSSYDERYFITKIFSNIKKPLLFIPPFLLLSFYYDRTTQGIFGLKRNGFKYKPYLILLILVLPFILLVSTQSEFLATYPQFKAWKITQVFGLKHWQMTFLYELVYSLDFILVEWFFRGALVIGLSRLMGHQAVLPMVCAYTFLHFGKPLEEALSSIIGGYFLGVIALYSRTILGGCLLHIGVALTMDLSALFQHSMQGATH</sequence>
<keyword evidence="1" id="KW-0812">Transmembrane</keyword>
<keyword evidence="4" id="KW-1185">Reference proteome</keyword>
<dbReference type="EC" id="3.4.-.-" evidence="3"/>
<proteinExistence type="predicted"/>
<keyword evidence="3" id="KW-0378">Hydrolase</keyword>
<comment type="caution">
    <text evidence="3">The sequence shown here is derived from an EMBL/GenBank/DDBJ whole genome shotgun (WGS) entry which is preliminary data.</text>
</comment>
<dbReference type="InterPro" id="IPR003675">
    <property type="entry name" value="Rce1/LyrA-like_dom"/>
</dbReference>
<dbReference type="EMBL" id="JBDKWZ010000002">
    <property type="protein sequence ID" value="MEN7547310.1"/>
    <property type="molecule type" value="Genomic_DNA"/>
</dbReference>
<dbReference type="GO" id="GO:0004175">
    <property type="term" value="F:endopeptidase activity"/>
    <property type="evidence" value="ECO:0007669"/>
    <property type="project" value="UniProtKB-ARBA"/>
</dbReference>
<protein>
    <submittedName>
        <fullName evidence="3">CPBP family intramembrane glutamic endopeptidase</fullName>
        <ecNumber evidence="3">3.4.-.-</ecNumber>
    </submittedName>
</protein>
<evidence type="ECO:0000256" key="1">
    <source>
        <dbReference type="SAM" id="Phobius"/>
    </source>
</evidence>
<dbReference type="GO" id="GO:0080120">
    <property type="term" value="P:CAAX-box protein maturation"/>
    <property type="evidence" value="ECO:0007669"/>
    <property type="project" value="UniProtKB-ARBA"/>
</dbReference>
<feature type="transmembrane region" description="Helical" evidence="1">
    <location>
        <begin position="65"/>
        <end position="85"/>
    </location>
</feature>
<feature type="transmembrane region" description="Helical" evidence="1">
    <location>
        <begin position="97"/>
        <end position="116"/>
    </location>
</feature>
<reference evidence="3 4" key="1">
    <citation type="submission" date="2024-04" db="EMBL/GenBank/DDBJ databases">
        <title>Novel genus in family Flammeovirgaceae.</title>
        <authorList>
            <person name="Nguyen T.H."/>
            <person name="Vuong T.Q."/>
            <person name="Le H."/>
            <person name="Kim S.-G."/>
        </authorList>
    </citation>
    <scope>NUCLEOTIDE SEQUENCE [LARGE SCALE GENOMIC DNA]</scope>
    <source>
        <strain evidence="3 4">JCM 23209</strain>
    </source>
</reference>
<keyword evidence="1" id="KW-1133">Transmembrane helix</keyword>
<evidence type="ECO:0000313" key="4">
    <source>
        <dbReference type="Proteomes" id="UP001403385"/>
    </source>
</evidence>
<dbReference type="AlphaFoldDB" id="A0AAW9S6I8"/>
<organism evidence="3 4">
    <name type="scientific">Rapidithrix thailandica</name>
    <dbReference type="NCBI Taxonomy" id="413964"/>
    <lineage>
        <taxon>Bacteria</taxon>
        <taxon>Pseudomonadati</taxon>
        <taxon>Bacteroidota</taxon>
        <taxon>Cytophagia</taxon>
        <taxon>Cytophagales</taxon>
        <taxon>Flammeovirgaceae</taxon>
        <taxon>Rapidithrix</taxon>
    </lineage>
</organism>
<dbReference type="RefSeq" id="WP_346820094.1">
    <property type="nucleotide sequence ID" value="NZ_JBDKWZ010000002.1"/>
</dbReference>
<feature type="transmembrane region" description="Helical" evidence="1">
    <location>
        <begin position="136"/>
        <end position="157"/>
    </location>
</feature>
<accession>A0AAW9S6I8</accession>
<name>A0AAW9S6I8_9BACT</name>
<feature type="domain" description="CAAX prenyl protease 2/Lysostaphin resistance protein A-like" evidence="2">
    <location>
        <begin position="231"/>
        <end position="305"/>
    </location>
</feature>
<evidence type="ECO:0000259" key="2">
    <source>
        <dbReference type="Pfam" id="PF02517"/>
    </source>
</evidence>
<keyword evidence="1" id="KW-0472">Membrane</keyword>
<evidence type="ECO:0000313" key="3">
    <source>
        <dbReference type="EMBL" id="MEN7547310.1"/>
    </source>
</evidence>
<feature type="transmembrane region" description="Helical" evidence="1">
    <location>
        <begin position="177"/>
        <end position="201"/>
    </location>
</feature>
<feature type="transmembrane region" description="Helical" evidence="1">
    <location>
        <begin position="221"/>
        <end position="239"/>
    </location>
</feature>
<gene>
    <name evidence="3" type="ORF">AAG747_05285</name>
</gene>
<feature type="transmembrane region" description="Helical" evidence="1">
    <location>
        <begin position="27"/>
        <end position="45"/>
    </location>
</feature>
<feature type="transmembrane region" description="Helical" evidence="1">
    <location>
        <begin position="251"/>
        <end position="269"/>
    </location>
</feature>